<name>A0ABW6BLI4_9SPHI</name>
<keyword evidence="2" id="KW-0805">Transcription regulation</keyword>
<reference evidence="7" key="1">
    <citation type="journal article" date="2019" name="Int. J. Syst. Evol. Microbiol.">
        <title>The Global Catalogue of Microorganisms (GCM) 10K type strain sequencing project: providing services to taxonomists for standard genome sequencing and annotation.</title>
        <authorList>
            <consortium name="The Broad Institute Genomics Platform"/>
            <consortium name="The Broad Institute Genome Sequencing Center for Infectious Disease"/>
            <person name="Wu L."/>
            <person name="Ma J."/>
        </authorList>
    </citation>
    <scope>NUCLEOTIDE SEQUENCE [LARGE SCALE GENOMIC DNA]</scope>
    <source>
        <strain evidence="7">KCTC 22814</strain>
    </source>
</reference>
<evidence type="ECO:0000256" key="5">
    <source>
        <dbReference type="ARBA" id="ARBA00023163"/>
    </source>
</evidence>
<organism evidence="6 7">
    <name type="scientific">Sphingobacterium bambusae</name>
    <dbReference type="NCBI Taxonomy" id="662858"/>
    <lineage>
        <taxon>Bacteria</taxon>
        <taxon>Pseudomonadati</taxon>
        <taxon>Bacteroidota</taxon>
        <taxon>Sphingobacteriia</taxon>
        <taxon>Sphingobacteriales</taxon>
        <taxon>Sphingobacteriaceae</taxon>
        <taxon>Sphingobacterium</taxon>
    </lineage>
</organism>
<dbReference type="SUPFAM" id="SSF88659">
    <property type="entry name" value="Sigma3 and sigma4 domains of RNA polymerase sigma factors"/>
    <property type="match status" value="1"/>
</dbReference>
<sequence length="276" mass="31979">MMIMNNTSQQQQPQEFIALLQRGDVRGLNFFYDRFYGFLYRRTLRATQDDAVADSLSQEVLLRLWLFREQVDTVEGISSFLKVQLRSAIRNFFENTENRFHRSFLRLDGIADAQDILLGYEMDDSQAVESADLDREEAEKEQHLQELQLLLPNLDGQQQLFIKLCIQYSFNYERIALSLGGISAREVARQVEKTIDRLRSITNGAQKIAQAPALAKLLATDDLDAVQQQIFQMRYERQWSFEQISEALTMELTMVKKLFVQAHARLKAAGKKKVNT</sequence>
<keyword evidence="3" id="KW-0731">Sigma factor</keyword>
<keyword evidence="4" id="KW-0238">DNA-binding</keyword>
<dbReference type="RefSeq" id="WP_320185225.1">
    <property type="nucleotide sequence ID" value="NZ_CP138332.1"/>
</dbReference>
<evidence type="ECO:0000313" key="7">
    <source>
        <dbReference type="Proteomes" id="UP001597525"/>
    </source>
</evidence>
<evidence type="ECO:0000256" key="3">
    <source>
        <dbReference type="ARBA" id="ARBA00023082"/>
    </source>
</evidence>
<evidence type="ECO:0000256" key="4">
    <source>
        <dbReference type="ARBA" id="ARBA00023125"/>
    </source>
</evidence>
<comment type="caution">
    <text evidence="6">The sequence shown here is derived from an EMBL/GenBank/DDBJ whole genome shotgun (WGS) entry which is preliminary data.</text>
</comment>
<gene>
    <name evidence="6" type="ORF">ACFS7Y_14265</name>
</gene>
<accession>A0ABW6BLI4</accession>
<dbReference type="SUPFAM" id="SSF88946">
    <property type="entry name" value="Sigma2 domain of RNA polymerase sigma factors"/>
    <property type="match status" value="1"/>
</dbReference>
<dbReference type="Gene3D" id="1.10.1740.10">
    <property type="match status" value="1"/>
</dbReference>
<evidence type="ECO:0000313" key="6">
    <source>
        <dbReference type="EMBL" id="MFD2968560.1"/>
    </source>
</evidence>
<dbReference type="Gene3D" id="1.10.10.10">
    <property type="entry name" value="Winged helix-like DNA-binding domain superfamily/Winged helix DNA-binding domain"/>
    <property type="match status" value="1"/>
</dbReference>
<keyword evidence="7" id="KW-1185">Reference proteome</keyword>
<dbReference type="InterPro" id="IPR013325">
    <property type="entry name" value="RNA_pol_sigma_r2"/>
</dbReference>
<protein>
    <submittedName>
        <fullName evidence="6">RNA polymerase sigma factor</fullName>
    </submittedName>
</protein>
<dbReference type="InterPro" id="IPR013324">
    <property type="entry name" value="RNA_pol_sigma_r3/r4-like"/>
</dbReference>
<keyword evidence="5" id="KW-0804">Transcription</keyword>
<dbReference type="InterPro" id="IPR036388">
    <property type="entry name" value="WH-like_DNA-bd_sf"/>
</dbReference>
<comment type="similarity">
    <text evidence="1">Belongs to the sigma-70 factor family. ECF subfamily.</text>
</comment>
<dbReference type="InterPro" id="IPR039425">
    <property type="entry name" value="RNA_pol_sigma-70-like"/>
</dbReference>
<dbReference type="EMBL" id="JBHUPB010000009">
    <property type="protein sequence ID" value="MFD2968560.1"/>
    <property type="molecule type" value="Genomic_DNA"/>
</dbReference>
<dbReference type="PANTHER" id="PTHR43133">
    <property type="entry name" value="RNA POLYMERASE ECF-TYPE SIGMA FACTO"/>
    <property type="match status" value="1"/>
</dbReference>
<proteinExistence type="inferred from homology"/>
<dbReference type="PANTHER" id="PTHR43133:SF8">
    <property type="entry name" value="RNA POLYMERASE SIGMA FACTOR HI_1459-RELATED"/>
    <property type="match status" value="1"/>
</dbReference>
<evidence type="ECO:0000256" key="2">
    <source>
        <dbReference type="ARBA" id="ARBA00023015"/>
    </source>
</evidence>
<dbReference type="Proteomes" id="UP001597525">
    <property type="component" value="Unassembled WGS sequence"/>
</dbReference>
<evidence type="ECO:0000256" key="1">
    <source>
        <dbReference type="ARBA" id="ARBA00010641"/>
    </source>
</evidence>